<name>A0ABP8RRK2_9PSEU</name>
<reference evidence="4" key="1">
    <citation type="journal article" date="2019" name="Int. J. Syst. Evol. Microbiol.">
        <title>The Global Catalogue of Microorganisms (GCM) 10K type strain sequencing project: providing services to taxonomists for standard genome sequencing and annotation.</title>
        <authorList>
            <consortium name="The Broad Institute Genomics Platform"/>
            <consortium name="The Broad Institute Genome Sequencing Center for Infectious Disease"/>
            <person name="Wu L."/>
            <person name="Ma J."/>
        </authorList>
    </citation>
    <scope>NUCLEOTIDE SEQUENCE [LARGE SCALE GENOMIC DNA]</scope>
    <source>
        <strain evidence="4">JCM 17906</strain>
    </source>
</reference>
<keyword evidence="2" id="KW-0560">Oxidoreductase</keyword>
<keyword evidence="4" id="KW-1185">Reference proteome</keyword>
<dbReference type="PANTHER" id="PTHR45024:SF2">
    <property type="entry name" value="SCP2 DOMAIN-CONTAINING PROTEIN"/>
    <property type="match status" value="1"/>
</dbReference>
<dbReference type="RefSeq" id="WP_345417253.1">
    <property type="nucleotide sequence ID" value="NZ_BAABGT010000032.1"/>
</dbReference>
<dbReference type="Gene3D" id="3.40.50.720">
    <property type="entry name" value="NAD(P)-binding Rossmann-like Domain"/>
    <property type="match status" value="1"/>
</dbReference>
<dbReference type="Proteomes" id="UP001501598">
    <property type="component" value="Unassembled WGS sequence"/>
</dbReference>
<evidence type="ECO:0000313" key="4">
    <source>
        <dbReference type="Proteomes" id="UP001501598"/>
    </source>
</evidence>
<sequence>MTGLLDGRVVLVTGAGRGLGRAHALELAGHGARVVVNDIGVALAGGRTGEDPAADVVAEIRAAGGTAVACHDDIATWAGAAAAVDRGIAEFGALDGLVANAGVLRKVELADLAEEDLDVLVGVHLRGTAACLRHALRYWRDRHERGEPRDAAVVTTFSEAAVVSLPGYTVYGGVKAAIAQLTTTASREAARYGVRVNGYAPRAATRMRIGVDTDETEGPWATGATSPLVAWLLSGRARGVTGRLFQTVGGAVAPCTQWATGEYALPRPGRHRLEVDELDGLLTPEWLGPGLGDPVLAGLVTEQGRPTGEGGTQWESATSST</sequence>
<evidence type="ECO:0000256" key="2">
    <source>
        <dbReference type="ARBA" id="ARBA00023002"/>
    </source>
</evidence>
<accession>A0ABP8RRK2</accession>
<evidence type="ECO:0000313" key="3">
    <source>
        <dbReference type="EMBL" id="GAA4546359.1"/>
    </source>
</evidence>
<dbReference type="Pfam" id="PF00106">
    <property type="entry name" value="adh_short"/>
    <property type="match status" value="1"/>
</dbReference>
<comment type="similarity">
    <text evidence="1">Belongs to the short-chain dehydrogenases/reductases (SDR) family.</text>
</comment>
<organism evidence="3 4">
    <name type="scientific">Pseudonocardia xishanensis</name>
    <dbReference type="NCBI Taxonomy" id="630995"/>
    <lineage>
        <taxon>Bacteria</taxon>
        <taxon>Bacillati</taxon>
        <taxon>Actinomycetota</taxon>
        <taxon>Actinomycetes</taxon>
        <taxon>Pseudonocardiales</taxon>
        <taxon>Pseudonocardiaceae</taxon>
        <taxon>Pseudonocardia</taxon>
    </lineage>
</organism>
<gene>
    <name evidence="3" type="ORF">GCM10023175_28390</name>
</gene>
<dbReference type="EMBL" id="BAABGT010000032">
    <property type="protein sequence ID" value="GAA4546359.1"/>
    <property type="molecule type" value="Genomic_DNA"/>
</dbReference>
<comment type="caution">
    <text evidence="3">The sequence shown here is derived from an EMBL/GenBank/DDBJ whole genome shotgun (WGS) entry which is preliminary data.</text>
</comment>
<dbReference type="InterPro" id="IPR036291">
    <property type="entry name" value="NAD(P)-bd_dom_sf"/>
</dbReference>
<protein>
    <submittedName>
        <fullName evidence="3">SDR family oxidoreductase</fullName>
    </submittedName>
</protein>
<proteinExistence type="inferred from homology"/>
<dbReference type="SUPFAM" id="SSF51735">
    <property type="entry name" value="NAD(P)-binding Rossmann-fold domains"/>
    <property type="match status" value="1"/>
</dbReference>
<dbReference type="InterPro" id="IPR051687">
    <property type="entry name" value="Peroxisomal_Beta-Oxidation"/>
</dbReference>
<dbReference type="PRINTS" id="PR00081">
    <property type="entry name" value="GDHRDH"/>
</dbReference>
<evidence type="ECO:0000256" key="1">
    <source>
        <dbReference type="ARBA" id="ARBA00006484"/>
    </source>
</evidence>
<dbReference type="PANTHER" id="PTHR45024">
    <property type="entry name" value="DEHYDROGENASES, SHORT CHAIN"/>
    <property type="match status" value="1"/>
</dbReference>
<dbReference type="InterPro" id="IPR002347">
    <property type="entry name" value="SDR_fam"/>
</dbReference>